<dbReference type="Pfam" id="PF01161">
    <property type="entry name" value="PBP"/>
    <property type="match status" value="1"/>
</dbReference>
<dbReference type="NCBIfam" id="TIGR00481">
    <property type="entry name" value="YbhB/YbcL family Raf kinase inhibitor-like protein"/>
    <property type="match status" value="1"/>
</dbReference>
<evidence type="ECO:0000313" key="2">
    <source>
        <dbReference type="EMBL" id="AOZ72783.1"/>
    </source>
</evidence>
<evidence type="ECO:0000313" key="3">
    <source>
        <dbReference type="Proteomes" id="UP000176288"/>
    </source>
</evidence>
<dbReference type="EMBL" id="CP017812">
    <property type="protein sequence ID" value="AOZ72783.1"/>
    <property type="molecule type" value="Genomic_DNA"/>
</dbReference>
<protein>
    <submittedName>
        <fullName evidence="2">PEBP family protein</fullName>
    </submittedName>
</protein>
<dbReference type="InterPro" id="IPR008914">
    <property type="entry name" value="PEBP"/>
</dbReference>
<evidence type="ECO:0000256" key="1">
    <source>
        <dbReference type="ARBA" id="ARBA00007120"/>
    </source>
</evidence>
<gene>
    <name evidence="2" type="ORF">BK816_05315</name>
</gene>
<dbReference type="SUPFAM" id="SSF49777">
    <property type="entry name" value="PEBP-like"/>
    <property type="match status" value="1"/>
</dbReference>
<dbReference type="InterPro" id="IPR036610">
    <property type="entry name" value="PEBP-like_sf"/>
</dbReference>
<sequence length="176" mass="19343">MDLNSRPLAPFPYDLLPEVPTFSLTSQDFDADSPLPHKLLANGDNISPQLAWTGFPQETESFLLTCFDPDAPTPSGFWHWCVQDIPTEITNFDSGWGESDLLLPSTAFHSVNDAGTAAYYGPNPPENDRPHRYVFAVHALSVPTLELDDETSIAAVCFNALFHTIARATLTGTYQA</sequence>
<reference evidence="2 3" key="1">
    <citation type="submission" date="2016-10" db="EMBL/GenBank/DDBJ databases">
        <title>Actinomyces aegypiusis sp. nov., isolated from the Aegypius monachus in Qinghai Tibet Plateau China.</title>
        <authorList>
            <person name="Wang Y."/>
        </authorList>
    </citation>
    <scope>NUCLEOTIDE SEQUENCE [LARGE SCALE GENOMIC DNA]</scope>
    <source>
        <strain evidence="2 3">VUL4_3</strain>
    </source>
</reference>
<dbReference type="CDD" id="cd00865">
    <property type="entry name" value="PEBP_bact_arch"/>
    <property type="match status" value="1"/>
</dbReference>
<dbReference type="OrthoDB" id="9797506at2"/>
<dbReference type="STRING" id="1912795.BK816_05315"/>
<dbReference type="RefSeq" id="WP_071164249.1">
    <property type="nucleotide sequence ID" value="NZ_CP017812.1"/>
</dbReference>
<dbReference type="PANTHER" id="PTHR30289:SF1">
    <property type="entry name" value="PEBP (PHOSPHATIDYLETHANOLAMINE-BINDING PROTEIN) FAMILY PROTEIN"/>
    <property type="match status" value="1"/>
</dbReference>
<dbReference type="PANTHER" id="PTHR30289">
    <property type="entry name" value="UNCHARACTERIZED PROTEIN YBCL-RELATED"/>
    <property type="match status" value="1"/>
</dbReference>
<dbReference type="Gene3D" id="3.90.280.10">
    <property type="entry name" value="PEBP-like"/>
    <property type="match status" value="1"/>
</dbReference>
<dbReference type="Proteomes" id="UP000176288">
    <property type="component" value="Chromosome"/>
</dbReference>
<proteinExistence type="inferred from homology"/>
<name>A0A1D9MKT3_9ACTO</name>
<accession>A0A1D9MKT3</accession>
<dbReference type="KEGG" id="avu:BK816_05315"/>
<keyword evidence="3" id="KW-1185">Reference proteome</keyword>
<organism evidence="2 3">
    <name type="scientific">Boudabousia tangfeifanii</name>
    <dbReference type="NCBI Taxonomy" id="1912795"/>
    <lineage>
        <taxon>Bacteria</taxon>
        <taxon>Bacillati</taxon>
        <taxon>Actinomycetota</taxon>
        <taxon>Actinomycetes</taxon>
        <taxon>Actinomycetales</taxon>
        <taxon>Actinomycetaceae</taxon>
        <taxon>Boudabousia</taxon>
    </lineage>
</organism>
<comment type="similarity">
    <text evidence="1">Belongs to the UPF0098 family.</text>
</comment>
<dbReference type="AlphaFoldDB" id="A0A1D9MKT3"/>
<dbReference type="InterPro" id="IPR005247">
    <property type="entry name" value="YbhB_YbcL/LppC-like"/>
</dbReference>